<dbReference type="Gene3D" id="3.50.50.60">
    <property type="entry name" value="FAD/NAD(P)-binding domain"/>
    <property type="match status" value="1"/>
</dbReference>
<keyword evidence="2" id="KW-0472">Membrane</keyword>
<reference evidence="4 5" key="1">
    <citation type="submission" date="2019-07" db="EMBL/GenBank/DDBJ databases">
        <title>Genomic Encyclopedia of Type Strains, Phase I: the one thousand microbial genomes (KMG-I) project.</title>
        <authorList>
            <person name="Kyrpides N."/>
        </authorList>
    </citation>
    <scope>NUCLEOTIDE SEQUENCE [LARGE SCALE GENOMIC DNA]</scope>
    <source>
        <strain evidence="4 5">DSM 375</strain>
    </source>
</reference>
<organism evidence="4 5">
    <name type="scientific">Azomonas agilis</name>
    <dbReference type="NCBI Taxonomy" id="116849"/>
    <lineage>
        <taxon>Bacteria</taxon>
        <taxon>Pseudomonadati</taxon>
        <taxon>Pseudomonadota</taxon>
        <taxon>Gammaproteobacteria</taxon>
        <taxon>Pseudomonadales</taxon>
        <taxon>Pseudomonadaceae</taxon>
        <taxon>Azomonas</taxon>
    </lineage>
</organism>
<dbReference type="PRINTS" id="PR00368">
    <property type="entry name" value="FADPNR"/>
</dbReference>
<name>A0A562IYI4_9GAMM</name>
<feature type="transmembrane region" description="Helical" evidence="2">
    <location>
        <begin position="12"/>
        <end position="32"/>
    </location>
</feature>
<dbReference type="Pfam" id="PF02910">
    <property type="entry name" value="Succ_DH_flav_C"/>
    <property type="match status" value="1"/>
</dbReference>
<dbReference type="PRINTS" id="PR00411">
    <property type="entry name" value="PNDRDTASEI"/>
</dbReference>
<dbReference type="AlphaFoldDB" id="A0A562IYI4"/>
<dbReference type="InterPro" id="IPR015939">
    <property type="entry name" value="Fum_Rdtase/Succ_DH_flav-like_C"/>
</dbReference>
<dbReference type="GO" id="GO:0009055">
    <property type="term" value="F:electron transfer activity"/>
    <property type="evidence" value="ECO:0007669"/>
    <property type="project" value="TreeGrafter"/>
</dbReference>
<keyword evidence="2" id="KW-0812">Transmembrane</keyword>
<evidence type="ECO:0000313" key="4">
    <source>
        <dbReference type="EMBL" id="TWH75923.1"/>
    </source>
</evidence>
<protein>
    <submittedName>
        <fullName evidence="4">Succinate dehydrogenase/fumarate reductase flavoprotein subunit</fullName>
    </submittedName>
</protein>
<dbReference type="Gene3D" id="3.90.700.10">
    <property type="entry name" value="Succinate dehydrogenase/fumarate reductase flavoprotein, catalytic domain"/>
    <property type="match status" value="1"/>
</dbReference>
<dbReference type="GO" id="GO:0000104">
    <property type="term" value="F:succinate dehydrogenase activity"/>
    <property type="evidence" value="ECO:0007669"/>
    <property type="project" value="TreeGrafter"/>
</dbReference>
<dbReference type="GO" id="GO:0009061">
    <property type="term" value="P:anaerobic respiration"/>
    <property type="evidence" value="ECO:0007669"/>
    <property type="project" value="TreeGrafter"/>
</dbReference>
<dbReference type="SUPFAM" id="SSF51905">
    <property type="entry name" value="FAD/NAD(P)-binding domain"/>
    <property type="match status" value="1"/>
</dbReference>
<dbReference type="RefSeq" id="WP_144571151.1">
    <property type="nucleotide sequence ID" value="NZ_VLKG01000004.1"/>
</dbReference>
<evidence type="ECO:0000256" key="1">
    <source>
        <dbReference type="ARBA" id="ARBA00005163"/>
    </source>
</evidence>
<dbReference type="InterPro" id="IPR027477">
    <property type="entry name" value="Succ_DH/fumarate_Rdtase_cat_sf"/>
</dbReference>
<dbReference type="InterPro" id="IPR036188">
    <property type="entry name" value="FAD/NAD-bd_sf"/>
</dbReference>
<keyword evidence="2" id="KW-1133">Transmembrane helix</keyword>
<accession>A0A562IYI4</accession>
<dbReference type="OrthoDB" id="9805351at2"/>
<dbReference type="SUPFAM" id="SSF46977">
    <property type="entry name" value="Succinate dehydrogenase/fumarate reductase flavoprotein C-terminal domain"/>
    <property type="match status" value="1"/>
</dbReference>
<evidence type="ECO:0000259" key="3">
    <source>
        <dbReference type="Pfam" id="PF02910"/>
    </source>
</evidence>
<dbReference type="Pfam" id="PF12831">
    <property type="entry name" value="FAD_oxidored"/>
    <property type="match status" value="1"/>
</dbReference>
<dbReference type="InterPro" id="IPR037099">
    <property type="entry name" value="Fum_R/Succ_DH_flav-like_C_sf"/>
</dbReference>
<feature type="domain" description="Fumarate reductase/succinate dehydrogenase flavoprotein-like C-terminal" evidence="3">
    <location>
        <begin position="435"/>
        <end position="505"/>
    </location>
</feature>
<dbReference type="PANTHER" id="PTHR11632:SF51">
    <property type="entry name" value="SUCCINATE DEHYDROGENASE [UBIQUINONE] FLAVOPROTEIN SUBUNIT, MITOCHONDRIAL"/>
    <property type="match status" value="1"/>
</dbReference>
<keyword evidence="5" id="KW-1185">Reference proteome</keyword>
<dbReference type="GO" id="GO:0005886">
    <property type="term" value="C:plasma membrane"/>
    <property type="evidence" value="ECO:0007669"/>
    <property type="project" value="TreeGrafter"/>
</dbReference>
<evidence type="ECO:0000256" key="2">
    <source>
        <dbReference type="SAM" id="Phobius"/>
    </source>
</evidence>
<gene>
    <name evidence="4" type="ORF">LX59_01433</name>
</gene>
<dbReference type="InterPro" id="IPR030664">
    <property type="entry name" value="SdhA/FrdA/AprA"/>
</dbReference>
<dbReference type="PANTHER" id="PTHR11632">
    <property type="entry name" value="SUCCINATE DEHYDROGENASE 2 FLAVOPROTEIN SUBUNIT"/>
    <property type="match status" value="1"/>
</dbReference>
<sequence>MSIQTREAQERLVLHTDVLIIGGGMSGAWAAIAARQAGAEVILVDKGYCGTSGVTATAGPTHWWVAPEQREAAVDARAVPTLGLADKSWMHRILAETWQQLPTLAPWYDFARNEQGQPIYAALRGPEYMRALRQRMLASGVRILDHSPALELLVRADGSVGGARGWQIRQQREWLIRSAGVILATGGCAFKSHLLGSGNNTGDGLLMAAEVDADLSGMEFSNAYCVAQGQTTMTRAMIYAFATYYDASGREIAPVREADPSVRTFDLATALLEGPVYCSLHRVPEDIRRQLAEISPNVPLLFNRARLDPYQQRFEVSLRAEGTIRGTGGLRIINEFCQTLVAGLYAIGDTATRELVAGANTGGGAVNAAWALSSGVWAGQALAQQALSQGRRLHETADGAGQVGLGSQTAAKNSGLSARLVAQVRDEMLPFDKNFFRTEVGLNQSLDRLETAWQEARQQLTGQGAEQVKAREAAALIASARWCYRSALARPESRGLHYRQDIPDSSEAYQYRLNTGGLDQLWVRPEPAAGVPA</sequence>
<dbReference type="Gene3D" id="1.20.58.100">
    <property type="entry name" value="Fumarate reductase/succinate dehydrogenase flavoprotein-like, C-terminal domain"/>
    <property type="match status" value="1"/>
</dbReference>
<proteinExistence type="predicted"/>
<dbReference type="Proteomes" id="UP000319627">
    <property type="component" value="Unassembled WGS sequence"/>
</dbReference>
<comment type="pathway">
    <text evidence="1">Carbohydrate metabolism; tricarboxylic acid cycle.</text>
</comment>
<dbReference type="GO" id="GO:0050660">
    <property type="term" value="F:flavin adenine dinucleotide binding"/>
    <property type="evidence" value="ECO:0007669"/>
    <property type="project" value="TreeGrafter"/>
</dbReference>
<evidence type="ECO:0000313" key="5">
    <source>
        <dbReference type="Proteomes" id="UP000319627"/>
    </source>
</evidence>
<dbReference type="EMBL" id="VLKG01000004">
    <property type="protein sequence ID" value="TWH75923.1"/>
    <property type="molecule type" value="Genomic_DNA"/>
</dbReference>
<comment type="caution">
    <text evidence="4">The sequence shown here is derived from an EMBL/GenBank/DDBJ whole genome shotgun (WGS) entry which is preliminary data.</text>
</comment>